<gene>
    <name evidence="1" type="ORF">SAMN02745110_00457</name>
</gene>
<proteinExistence type="predicted"/>
<dbReference type="SUPFAM" id="SSF50814">
    <property type="entry name" value="Lipocalins"/>
    <property type="match status" value="1"/>
</dbReference>
<dbReference type="EMBL" id="FUXA01000004">
    <property type="protein sequence ID" value="SJZ43243.1"/>
    <property type="molecule type" value="Genomic_DNA"/>
</dbReference>
<keyword evidence="2" id="KW-1185">Reference proteome</keyword>
<sequence>MEKIIDLSITGASEAGNVENKTKGTLEEIDGNIVIKYYEQFEGDSIRTENILTISGNIVTLEKKGGVNVIMRFESGKSHDAIYNTQAGPVSLLIKTISVYSKTHEKGVDLELIYKICFSPQDEAENKLNLKAVYN</sequence>
<dbReference type="Proteomes" id="UP000189857">
    <property type="component" value="Unassembled WGS sequence"/>
</dbReference>
<dbReference type="InterPro" id="IPR012674">
    <property type="entry name" value="Calycin"/>
</dbReference>
<evidence type="ECO:0000313" key="1">
    <source>
        <dbReference type="EMBL" id="SJZ43243.1"/>
    </source>
</evidence>
<reference evidence="1 2" key="1">
    <citation type="submission" date="2017-02" db="EMBL/GenBank/DDBJ databases">
        <authorList>
            <person name="Peterson S.W."/>
        </authorList>
    </citation>
    <scope>NUCLEOTIDE SEQUENCE [LARGE SCALE GENOMIC DNA]</scope>
    <source>
        <strain evidence="1 2">ATCC 17233</strain>
    </source>
</reference>
<dbReference type="RefSeq" id="WP_159444052.1">
    <property type="nucleotide sequence ID" value="NZ_FMTO01000003.1"/>
</dbReference>
<dbReference type="Gene3D" id="2.40.128.20">
    <property type="match status" value="1"/>
</dbReference>
<dbReference type="AlphaFoldDB" id="A0A1T4KLK3"/>
<dbReference type="InterPro" id="IPR015231">
    <property type="entry name" value="DUF1934"/>
</dbReference>
<accession>A0A1T4KLK3</accession>
<organism evidence="1 2">
    <name type="scientific">Eubacterium ruminantium</name>
    <dbReference type="NCBI Taxonomy" id="42322"/>
    <lineage>
        <taxon>Bacteria</taxon>
        <taxon>Bacillati</taxon>
        <taxon>Bacillota</taxon>
        <taxon>Clostridia</taxon>
        <taxon>Eubacteriales</taxon>
        <taxon>Eubacteriaceae</taxon>
        <taxon>Eubacterium</taxon>
    </lineage>
</organism>
<dbReference type="Pfam" id="PF09148">
    <property type="entry name" value="DUF1934"/>
    <property type="match status" value="1"/>
</dbReference>
<evidence type="ECO:0000313" key="2">
    <source>
        <dbReference type="Proteomes" id="UP000189857"/>
    </source>
</evidence>
<name>A0A1T4KLK3_9FIRM</name>
<protein>
    <submittedName>
        <fullName evidence="1">Uncharacterized beta-barrel protein YwiB, DUF1934 family</fullName>
    </submittedName>
</protein>